<feature type="compositionally biased region" description="Basic and acidic residues" evidence="4">
    <location>
        <begin position="581"/>
        <end position="592"/>
    </location>
</feature>
<comment type="cofactor">
    <cofactor evidence="1">
        <name>Zn(2+)</name>
        <dbReference type="ChEBI" id="CHEBI:29105"/>
    </cofactor>
</comment>
<dbReference type="SUPFAM" id="SSF53187">
    <property type="entry name" value="Zn-dependent exopeptidases"/>
    <property type="match status" value="1"/>
</dbReference>
<evidence type="ECO:0000256" key="2">
    <source>
        <dbReference type="ARBA" id="ARBA00005988"/>
    </source>
</evidence>
<feature type="compositionally biased region" description="Low complexity" evidence="4">
    <location>
        <begin position="597"/>
        <end position="612"/>
    </location>
</feature>
<organism evidence="6 7">
    <name type="scientific">Stagnimonas aquatica</name>
    <dbReference type="NCBI Taxonomy" id="2689987"/>
    <lineage>
        <taxon>Bacteria</taxon>
        <taxon>Pseudomonadati</taxon>
        <taxon>Pseudomonadota</taxon>
        <taxon>Gammaproteobacteria</taxon>
        <taxon>Nevskiales</taxon>
        <taxon>Nevskiaceae</taxon>
        <taxon>Stagnimonas</taxon>
    </lineage>
</organism>
<dbReference type="PROSITE" id="PS52035">
    <property type="entry name" value="PEPTIDASE_M14"/>
    <property type="match status" value="1"/>
</dbReference>
<dbReference type="InParanoid" id="A0A3N0V1W6"/>
<evidence type="ECO:0000256" key="4">
    <source>
        <dbReference type="SAM" id="MobiDB-lite"/>
    </source>
</evidence>
<name>A0A3N0V1W6_9GAMM</name>
<dbReference type="Gene3D" id="3.40.630.10">
    <property type="entry name" value="Zn peptidases"/>
    <property type="match status" value="1"/>
</dbReference>
<reference evidence="6 7" key="1">
    <citation type="submission" date="2018-10" db="EMBL/GenBank/DDBJ databases">
        <authorList>
            <person name="Chen W.-M."/>
        </authorList>
    </citation>
    <scope>NUCLEOTIDE SEQUENCE [LARGE SCALE GENOMIC DNA]</scope>
    <source>
        <strain evidence="6 7">THS-13</strain>
    </source>
</reference>
<dbReference type="AlphaFoldDB" id="A0A3N0V1W6"/>
<protein>
    <submittedName>
        <fullName evidence="6">Peptidase M14</fullName>
    </submittedName>
</protein>
<dbReference type="RefSeq" id="WP_123212786.1">
    <property type="nucleotide sequence ID" value="NZ_RJVO01000008.1"/>
</dbReference>
<gene>
    <name evidence="6" type="ORF">ED208_15300</name>
</gene>
<feature type="domain" description="Peptidase M14" evidence="5">
    <location>
        <begin position="18"/>
        <end position="299"/>
    </location>
</feature>
<comment type="similarity">
    <text evidence="2 3">Belongs to the peptidase M14 family.</text>
</comment>
<accession>A0A3N0V1W6</accession>
<evidence type="ECO:0000313" key="7">
    <source>
        <dbReference type="Proteomes" id="UP000282106"/>
    </source>
</evidence>
<keyword evidence="7" id="KW-1185">Reference proteome</keyword>
<dbReference type="GO" id="GO:0004181">
    <property type="term" value="F:metallocarboxypeptidase activity"/>
    <property type="evidence" value="ECO:0007669"/>
    <property type="project" value="InterPro"/>
</dbReference>
<evidence type="ECO:0000259" key="5">
    <source>
        <dbReference type="PROSITE" id="PS52035"/>
    </source>
</evidence>
<dbReference type="GO" id="GO:0008270">
    <property type="term" value="F:zinc ion binding"/>
    <property type="evidence" value="ECO:0007669"/>
    <property type="project" value="InterPro"/>
</dbReference>
<dbReference type="InterPro" id="IPR000834">
    <property type="entry name" value="Peptidase_M14"/>
</dbReference>
<sequence length="612" mass="67412">MTNPASLTTLAERSGYRLTGRYDEVGPLCRAYAQCWPQAARAFDFGHTPEGRALHALVVSTSGALTPEAARERGLPVLLVQGGIHPGECDGKDAGFAELRELLETDSPLLRECLLLFVPVLNADGHERFKAWNRPNQNGPEEMGWRTTAHNLNLNRDYTKAAAPEMQALLRLLNHWDPVVYMDLHATNGAQFEHDISIQVEPIHVGEPGLHATGVALRDGILDRLAAKGSLPLPFYPSLVEADDPASGFVVDAYAPRFSTGYWAWRNRWTVLVETHSWKDYATRVRITRNSIRALCELAAVDGRDWLARAQAADAAATRLAGESVALDYRNGAHTTLIDFRGYAYTRTPSAISGALATRYDDQQPAIWRVPLKDVVEPSLIERAPGAGYLVPAAYADWLATQLDMHGLDYRRLTEARASVEVETFRADRHALSAKTYEGRTKLTLEGRWQTETRELPAGSLFVPIAQPGARLLMALLEPHGPDSYAAWGYFNGCYEQVEYMEGYVAEQVAAQLLADDPALAAEFQRRLQSDAVFAADPEARLEFFYRRHPSWDERYGLYPIYRCAQALAELSGGQKNPRHWAGDRCGADGRTRPAVADGTGPSAAGAATAAG</sequence>
<dbReference type="EMBL" id="RJVO01000008">
    <property type="protein sequence ID" value="ROH86797.1"/>
    <property type="molecule type" value="Genomic_DNA"/>
</dbReference>
<dbReference type="Pfam" id="PF00246">
    <property type="entry name" value="Peptidase_M14"/>
    <property type="match status" value="1"/>
</dbReference>
<evidence type="ECO:0000313" key="6">
    <source>
        <dbReference type="EMBL" id="ROH86797.1"/>
    </source>
</evidence>
<dbReference type="GO" id="GO:0005615">
    <property type="term" value="C:extracellular space"/>
    <property type="evidence" value="ECO:0007669"/>
    <property type="project" value="TreeGrafter"/>
</dbReference>
<evidence type="ECO:0000256" key="1">
    <source>
        <dbReference type="ARBA" id="ARBA00001947"/>
    </source>
</evidence>
<evidence type="ECO:0000256" key="3">
    <source>
        <dbReference type="PROSITE-ProRule" id="PRU01379"/>
    </source>
</evidence>
<comment type="caution">
    <text evidence="6">The sequence shown here is derived from an EMBL/GenBank/DDBJ whole genome shotgun (WGS) entry which is preliminary data.</text>
</comment>
<dbReference type="GO" id="GO:0006508">
    <property type="term" value="P:proteolysis"/>
    <property type="evidence" value="ECO:0007669"/>
    <property type="project" value="InterPro"/>
</dbReference>
<dbReference type="PANTHER" id="PTHR11705">
    <property type="entry name" value="PROTEASE FAMILY M14 CARBOXYPEPTIDASE A,B"/>
    <property type="match status" value="1"/>
</dbReference>
<dbReference type="PANTHER" id="PTHR11705:SF145">
    <property type="entry name" value="PEPTIDASE M14 CARBOXYPEPTIDASE A DOMAIN-CONTAINING PROTEIN"/>
    <property type="match status" value="1"/>
</dbReference>
<feature type="region of interest" description="Disordered" evidence="4">
    <location>
        <begin position="574"/>
        <end position="612"/>
    </location>
</feature>
<comment type="caution">
    <text evidence="3">Lacks conserved residue(s) required for the propagation of feature annotation.</text>
</comment>
<dbReference type="Proteomes" id="UP000282106">
    <property type="component" value="Unassembled WGS sequence"/>
</dbReference>
<proteinExistence type="inferred from homology"/>